<dbReference type="AlphaFoldDB" id="A0AAD7LV31"/>
<reference evidence="3" key="1">
    <citation type="journal article" date="2023" name="Science">
        <title>Elucidation of the pathway for biosynthesis of saponin adjuvants from the soapbark tree.</title>
        <authorList>
            <person name="Reed J."/>
            <person name="Orme A."/>
            <person name="El-Demerdash A."/>
            <person name="Owen C."/>
            <person name="Martin L.B.B."/>
            <person name="Misra R.C."/>
            <person name="Kikuchi S."/>
            <person name="Rejzek M."/>
            <person name="Martin A.C."/>
            <person name="Harkess A."/>
            <person name="Leebens-Mack J."/>
            <person name="Louveau T."/>
            <person name="Stephenson M.J."/>
            <person name="Osbourn A."/>
        </authorList>
    </citation>
    <scope>NUCLEOTIDE SEQUENCE</scope>
    <source>
        <strain evidence="3">S10</strain>
    </source>
</reference>
<evidence type="ECO:0000313" key="3">
    <source>
        <dbReference type="EMBL" id="KAJ7964869.1"/>
    </source>
</evidence>
<feature type="repeat" description="ANK" evidence="2">
    <location>
        <begin position="5"/>
        <end position="37"/>
    </location>
</feature>
<keyword evidence="2" id="KW-0040">ANK repeat</keyword>
<dbReference type="SMART" id="SM00248">
    <property type="entry name" value="ANK"/>
    <property type="match status" value="3"/>
</dbReference>
<dbReference type="Pfam" id="PF00023">
    <property type="entry name" value="Ank"/>
    <property type="match status" value="1"/>
</dbReference>
<evidence type="ECO:0000256" key="1">
    <source>
        <dbReference type="ARBA" id="ARBA00004413"/>
    </source>
</evidence>
<dbReference type="InterPro" id="IPR036770">
    <property type="entry name" value="Ankyrin_rpt-contain_sf"/>
</dbReference>
<proteinExistence type="predicted"/>
<dbReference type="SUPFAM" id="SSF48403">
    <property type="entry name" value="Ankyrin repeat"/>
    <property type="match status" value="1"/>
</dbReference>
<evidence type="ECO:0000256" key="2">
    <source>
        <dbReference type="PROSITE-ProRule" id="PRU00023"/>
    </source>
</evidence>
<dbReference type="Pfam" id="PF12796">
    <property type="entry name" value="Ank_2"/>
    <property type="match status" value="1"/>
</dbReference>
<dbReference type="InterPro" id="IPR002110">
    <property type="entry name" value="Ankyrin_rpt"/>
</dbReference>
<dbReference type="PROSITE" id="PS50088">
    <property type="entry name" value="ANK_REPEAT"/>
    <property type="match status" value="1"/>
</dbReference>
<dbReference type="EMBL" id="JARAOO010000006">
    <property type="protein sequence ID" value="KAJ7964869.1"/>
    <property type="molecule type" value="Genomic_DNA"/>
</dbReference>
<keyword evidence="4" id="KW-1185">Reference proteome</keyword>
<comment type="caution">
    <text evidence="3">The sequence shown here is derived from an EMBL/GenBank/DDBJ whole genome shotgun (WGS) entry which is preliminary data.</text>
</comment>
<comment type="subcellular location">
    <subcellularLocation>
        <location evidence="1">Cell membrane</location>
        <topology evidence="1">Peripheral membrane protein</topology>
        <orientation evidence="1">Cytoplasmic side</orientation>
    </subcellularLocation>
</comment>
<dbReference type="PANTHER" id="PTHR24121:SF22">
    <property type="entry name" value="PROTEIN ACCELERATED CELL DEATH 6-LIKE"/>
    <property type="match status" value="1"/>
</dbReference>
<gene>
    <name evidence="3" type="ORF">O6P43_014606</name>
</gene>
<dbReference type="Gene3D" id="1.25.40.20">
    <property type="entry name" value="Ankyrin repeat-containing domain"/>
    <property type="match status" value="1"/>
</dbReference>
<dbReference type="PROSITE" id="PS50297">
    <property type="entry name" value="ANK_REP_REGION"/>
    <property type="match status" value="1"/>
</dbReference>
<organism evidence="3 4">
    <name type="scientific">Quillaja saponaria</name>
    <name type="common">Soap bark tree</name>
    <dbReference type="NCBI Taxonomy" id="32244"/>
    <lineage>
        <taxon>Eukaryota</taxon>
        <taxon>Viridiplantae</taxon>
        <taxon>Streptophyta</taxon>
        <taxon>Embryophyta</taxon>
        <taxon>Tracheophyta</taxon>
        <taxon>Spermatophyta</taxon>
        <taxon>Magnoliopsida</taxon>
        <taxon>eudicotyledons</taxon>
        <taxon>Gunneridae</taxon>
        <taxon>Pentapetalae</taxon>
        <taxon>rosids</taxon>
        <taxon>fabids</taxon>
        <taxon>Fabales</taxon>
        <taxon>Quillajaceae</taxon>
        <taxon>Quillaja</taxon>
    </lineage>
</organism>
<sequence>MRNKAGDTVLHEAVRNGHLETVKVLIEKDPDLMTMMTTAGVADAEESPLFVAVDRYYFEIALHIISEAKSEKISISGRNGKNALHAAIIRKVHKSYTDSWFQDLVNVQDSEGNTAMHLASILGHVDIIFLLGQRKRVGKGAVNKAGMTVRDIILLKGRDKRGLFKLALLQRSDLWSSLENVILGSETTKIQNFDQKVKETAVPVPTSEAETSYQVINRYVSQYQR</sequence>
<dbReference type="GO" id="GO:0005886">
    <property type="term" value="C:plasma membrane"/>
    <property type="evidence" value="ECO:0007669"/>
    <property type="project" value="UniProtKB-SubCell"/>
</dbReference>
<accession>A0AAD7LV31</accession>
<protein>
    <submittedName>
        <fullName evidence="3">Ankyrin repeat-containing protein</fullName>
    </submittedName>
</protein>
<evidence type="ECO:0000313" key="4">
    <source>
        <dbReference type="Proteomes" id="UP001163823"/>
    </source>
</evidence>
<dbReference type="KEGG" id="qsa:O6P43_014606"/>
<dbReference type="Proteomes" id="UP001163823">
    <property type="component" value="Chromosome 6"/>
</dbReference>
<dbReference type="PANTHER" id="PTHR24121">
    <property type="entry name" value="NO MECHANORECEPTOR POTENTIAL C, ISOFORM D-RELATED"/>
    <property type="match status" value="1"/>
</dbReference>
<name>A0AAD7LV31_QUISA</name>